<reference evidence="1 2" key="1">
    <citation type="submission" date="2016-11" db="EMBL/GenBank/DDBJ databases">
        <authorList>
            <person name="Jaros S."/>
            <person name="Januszkiewicz K."/>
            <person name="Wedrychowicz H."/>
        </authorList>
    </citation>
    <scope>NUCLEOTIDE SEQUENCE [LARGE SCALE GENOMIC DNA]</scope>
    <source>
        <strain evidence="1 2">DSM 17459</strain>
    </source>
</reference>
<proteinExistence type="predicted"/>
<dbReference type="EMBL" id="FQVI01000066">
    <property type="protein sequence ID" value="SHF64575.1"/>
    <property type="molecule type" value="Genomic_DNA"/>
</dbReference>
<sequence length="143" mass="16470">MKILLSTFLTIVSGSLVFIVGQIVVECYVKPMQEYKSIKSEISYILVYYANVFMNPVNKAEDNFFTDTWQTLYDEASKELRIAASKLAGFKQRKPFFVKKDKVEMAQSALIGLSNGLFTSDVFRQVERNEKMRREICEGLNLK</sequence>
<dbReference type="AlphaFoldDB" id="A0A1M5DCC9"/>
<evidence type="ECO:0000313" key="2">
    <source>
        <dbReference type="Proteomes" id="UP000184245"/>
    </source>
</evidence>
<evidence type="ECO:0000313" key="1">
    <source>
        <dbReference type="EMBL" id="SHF64575.1"/>
    </source>
</evidence>
<accession>A0A1M5DCC9</accession>
<gene>
    <name evidence="1" type="ORF">SAMN02745158_04496</name>
</gene>
<dbReference type="RefSeq" id="WP_072854967.1">
    <property type="nucleotide sequence ID" value="NZ_FQVI01000066.1"/>
</dbReference>
<protein>
    <submittedName>
        <fullName evidence="1">Uncharacterized protein</fullName>
    </submittedName>
</protein>
<dbReference type="Proteomes" id="UP000184245">
    <property type="component" value="Unassembled WGS sequence"/>
</dbReference>
<name>A0A1M5DCC9_9CLOT</name>
<organism evidence="1 2">
    <name type="scientific">Lactonifactor longoviformis DSM 17459</name>
    <dbReference type="NCBI Taxonomy" id="1122155"/>
    <lineage>
        <taxon>Bacteria</taxon>
        <taxon>Bacillati</taxon>
        <taxon>Bacillota</taxon>
        <taxon>Clostridia</taxon>
        <taxon>Eubacteriales</taxon>
        <taxon>Clostridiaceae</taxon>
        <taxon>Lactonifactor</taxon>
    </lineage>
</organism>
<keyword evidence="2" id="KW-1185">Reference proteome</keyword>